<gene>
    <name evidence="2" type="ORF">MGN01_03100</name>
</gene>
<dbReference type="AlphaFoldDB" id="A0A512JEU6"/>
<dbReference type="Proteomes" id="UP000321750">
    <property type="component" value="Unassembled WGS sequence"/>
</dbReference>
<dbReference type="OrthoDB" id="8005741at2"/>
<name>A0A512JEU6_9HYPH</name>
<evidence type="ECO:0000256" key="1">
    <source>
        <dbReference type="SAM" id="MobiDB-lite"/>
    </source>
</evidence>
<reference evidence="2 3" key="1">
    <citation type="submission" date="2019-07" db="EMBL/GenBank/DDBJ databases">
        <title>Whole genome shotgun sequence of Methylobacterium gnaphalii NBRC 107716.</title>
        <authorList>
            <person name="Hosoyama A."/>
            <person name="Uohara A."/>
            <person name="Ohji S."/>
            <person name="Ichikawa N."/>
        </authorList>
    </citation>
    <scope>NUCLEOTIDE SEQUENCE [LARGE SCALE GENOMIC DNA]</scope>
    <source>
        <strain evidence="2 3">NBRC 107716</strain>
    </source>
</reference>
<sequence length="103" mass="10661">MRAAAHFTGAVHATEDRGVIYSSAGKRKHTLPRASTTMIDTTHLMPPDEGPRSNPILHGIAAAIAMLCPLLAPAPQADDSTSAESSAAEPADEASEGRTSITL</sequence>
<keyword evidence="3" id="KW-1185">Reference proteome</keyword>
<feature type="compositionally biased region" description="Low complexity" evidence="1">
    <location>
        <begin position="77"/>
        <end position="89"/>
    </location>
</feature>
<proteinExistence type="predicted"/>
<protein>
    <submittedName>
        <fullName evidence="2">Uncharacterized protein</fullName>
    </submittedName>
</protein>
<evidence type="ECO:0000313" key="2">
    <source>
        <dbReference type="EMBL" id="GEP08465.1"/>
    </source>
</evidence>
<feature type="region of interest" description="Disordered" evidence="1">
    <location>
        <begin position="74"/>
        <end position="103"/>
    </location>
</feature>
<dbReference type="EMBL" id="BJZV01000001">
    <property type="protein sequence ID" value="GEP08465.1"/>
    <property type="molecule type" value="Genomic_DNA"/>
</dbReference>
<dbReference type="RefSeq" id="WP_147044801.1">
    <property type="nucleotide sequence ID" value="NZ_BJZV01000001.1"/>
</dbReference>
<comment type="caution">
    <text evidence="2">The sequence shown here is derived from an EMBL/GenBank/DDBJ whole genome shotgun (WGS) entry which is preliminary data.</text>
</comment>
<accession>A0A512JEU6</accession>
<organism evidence="2 3">
    <name type="scientific">Methylobacterium gnaphalii</name>
    <dbReference type="NCBI Taxonomy" id="1010610"/>
    <lineage>
        <taxon>Bacteria</taxon>
        <taxon>Pseudomonadati</taxon>
        <taxon>Pseudomonadota</taxon>
        <taxon>Alphaproteobacteria</taxon>
        <taxon>Hyphomicrobiales</taxon>
        <taxon>Methylobacteriaceae</taxon>
        <taxon>Methylobacterium</taxon>
    </lineage>
</organism>
<evidence type="ECO:0000313" key="3">
    <source>
        <dbReference type="Proteomes" id="UP000321750"/>
    </source>
</evidence>